<evidence type="ECO:0000256" key="2">
    <source>
        <dbReference type="ARBA" id="ARBA00004906"/>
    </source>
</evidence>
<evidence type="ECO:0000256" key="6">
    <source>
        <dbReference type="SAM" id="Coils"/>
    </source>
</evidence>
<dbReference type="InParanoid" id="A0A2P5DXP5"/>
<dbReference type="Gene3D" id="1.20.930.20">
    <property type="entry name" value="Adaptor protein Cbl, N-terminal domain"/>
    <property type="match status" value="1"/>
</dbReference>
<dbReference type="GO" id="GO:0061630">
    <property type="term" value="F:ubiquitin protein ligase activity"/>
    <property type="evidence" value="ECO:0007669"/>
    <property type="project" value="UniProtKB-EC"/>
</dbReference>
<dbReference type="Gene3D" id="3.30.40.10">
    <property type="entry name" value="Zinc/RING finger domain, C3HC4 (zinc finger)"/>
    <property type="match status" value="1"/>
</dbReference>
<dbReference type="PANTHER" id="PTHR45958:SF15">
    <property type="entry name" value="RING-TYPE E3 UBIQUITIN TRANSFERASE"/>
    <property type="match status" value="1"/>
</dbReference>
<feature type="domain" description="U-box" evidence="7">
    <location>
        <begin position="255"/>
        <end position="329"/>
    </location>
</feature>
<dbReference type="SMART" id="SM00504">
    <property type="entry name" value="Ubox"/>
    <property type="match status" value="1"/>
</dbReference>
<dbReference type="InterPro" id="IPR052608">
    <property type="entry name" value="U-box_domain_protein"/>
</dbReference>
<evidence type="ECO:0000259" key="7">
    <source>
        <dbReference type="PROSITE" id="PS51698"/>
    </source>
</evidence>
<dbReference type="Pfam" id="PF04564">
    <property type="entry name" value="U-box"/>
    <property type="match status" value="1"/>
</dbReference>
<dbReference type="SUPFAM" id="SSF48371">
    <property type="entry name" value="ARM repeat"/>
    <property type="match status" value="2"/>
</dbReference>
<dbReference type="STRING" id="63057.A0A2P5DXP5"/>
<dbReference type="EC" id="2.3.2.27" evidence="3"/>
<gene>
    <name evidence="8" type="ORF">TorRG33x02_239040</name>
</gene>
<proteinExistence type="predicted"/>
<protein>
    <recommendedName>
        <fullName evidence="3">RING-type E3 ubiquitin transferase</fullName>
        <ecNumber evidence="3">2.3.2.27</ecNumber>
    </recommendedName>
</protein>
<name>A0A2P5DXP5_TREOI</name>
<dbReference type="PANTHER" id="PTHR45958">
    <property type="entry name" value="RING-TYPE E3 UBIQUITIN TRANSFERASE"/>
    <property type="match status" value="1"/>
</dbReference>
<comment type="pathway">
    <text evidence="2">Protein modification; protein ubiquitination.</text>
</comment>
<keyword evidence="4" id="KW-0808">Transferase</keyword>
<dbReference type="InterPro" id="IPR011989">
    <property type="entry name" value="ARM-like"/>
</dbReference>
<dbReference type="GO" id="GO:0007166">
    <property type="term" value="P:cell surface receptor signaling pathway"/>
    <property type="evidence" value="ECO:0007669"/>
    <property type="project" value="InterPro"/>
</dbReference>
<keyword evidence="6" id="KW-0175">Coiled coil</keyword>
<accession>A0A2P5DXP5</accession>
<dbReference type="AlphaFoldDB" id="A0A2P5DXP5"/>
<evidence type="ECO:0000256" key="3">
    <source>
        <dbReference type="ARBA" id="ARBA00012483"/>
    </source>
</evidence>
<dbReference type="Gene3D" id="1.25.10.10">
    <property type="entry name" value="Leucine-rich Repeat Variant"/>
    <property type="match status" value="3"/>
</dbReference>
<dbReference type="InterPro" id="IPR036537">
    <property type="entry name" value="Adaptor_Cbl_N_dom_sf"/>
</dbReference>
<keyword evidence="9" id="KW-1185">Reference proteome</keyword>
<dbReference type="InterPro" id="IPR016024">
    <property type="entry name" value="ARM-type_fold"/>
</dbReference>
<dbReference type="SUPFAM" id="SSF57850">
    <property type="entry name" value="RING/U-box"/>
    <property type="match status" value="1"/>
</dbReference>
<evidence type="ECO:0000256" key="1">
    <source>
        <dbReference type="ARBA" id="ARBA00000900"/>
    </source>
</evidence>
<dbReference type="GO" id="GO:0016567">
    <property type="term" value="P:protein ubiquitination"/>
    <property type="evidence" value="ECO:0007669"/>
    <property type="project" value="UniProtKB-UniPathway"/>
</dbReference>
<evidence type="ECO:0000256" key="4">
    <source>
        <dbReference type="ARBA" id="ARBA00022679"/>
    </source>
</evidence>
<sequence>MAMEYFIPLRTILAVETNLAIKTAHAAKDVVFEKSFKVLSEHLFEIGRILRDLQLQELNESQATRQALHSLMADFRKANNLVEKYRNRAPFYMLLKCQHIVKEVQDVTRDIGKSLLSLSLLINTEVLSRVADQVIRLHNEMQTPHSHLQIVDKLDRGLRDLNWDQAFADDMVEKIAMAVGVPVEPSEISKELANLKKEKEEAANNKERAEALFLEQVIELLSRADAARDYEEAKKLYEQRVQAIERYNSREGYIQPLTSFLCPINRMVMADPASLCTGTTCERAAITAWLESGNIIDPHTHEVLEDTSLRPNNALRKSIEEWRELNYCLKIRSSKVKLLSGVDTSIEEALNQMQDLMRESSINKDWICVEGLTEIIVTILRNSQKKDVKRKILLTLKDLVEMHTRNKEELIEFQGWGLIIHLLGEDPIISKAAIELLYELLQERFGWNVCACKKLSQISTAIPFLVTLLNSPVQETAEIAEKIWLKLLEIDEENISRAAKSRWYKLLVGPESSRISMVRTVVNMELIDSNLKLLGEEGIIPSLIVMASAGNIESKELALSALVKLSGCRANKKLIAEAGGVDFVINLMSTPLVRRIIVVKCCEILEKLSSDDDSINYFVDERGTQLELGSIVTNLLALLQNPNSVRNVRRWAMRALLGICKFEAGLVKKAVLTINSVSQVLSLLDNADSETCEVAIKLLFLFSQHEPEGVVEYLLRPRRLEVLVGFLKNRDKEDIKRAATGLLANLPKSEKSLTRKLIELNGHTALVDILKTGTMDIRKIRKRKKTGTMKTKENTLSALFRFTDPENIESQRSLVEAGVYPLLVNLLKASSVPAKARAAALIGSLSTNTPKLTVESKSAFYRCFKPSSAPLCSAHGGICGVTSSFCLLEANALPDLVKLLHGEVHETAFEAVQTLSTLVNEASPHKGASVLHDANAIKPILDILSWGTIHLKEKALGLLEKVFVSEEMVEKYGTSARFLLVGLTDGSIHPDSSLARKGAKILSLLERYSRSSSSLLPVRHG</sequence>
<organism evidence="8 9">
    <name type="scientific">Trema orientale</name>
    <name type="common">Charcoal tree</name>
    <name type="synonym">Celtis orientalis</name>
    <dbReference type="NCBI Taxonomy" id="63057"/>
    <lineage>
        <taxon>Eukaryota</taxon>
        <taxon>Viridiplantae</taxon>
        <taxon>Streptophyta</taxon>
        <taxon>Embryophyta</taxon>
        <taxon>Tracheophyta</taxon>
        <taxon>Spermatophyta</taxon>
        <taxon>Magnoliopsida</taxon>
        <taxon>eudicotyledons</taxon>
        <taxon>Gunneridae</taxon>
        <taxon>Pentapetalae</taxon>
        <taxon>rosids</taxon>
        <taxon>fabids</taxon>
        <taxon>Rosales</taxon>
        <taxon>Cannabaceae</taxon>
        <taxon>Trema</taxon>
    </lineage>
</organism>
<feature type="coiled-coil region" evidence="6">
    <location>
        <begin position="188"/>
        <end position="247"/>
    </location>
</feature>
<dbReference type="Proteomes" id="UP000237000">
    <property type="component" value="Unassembled WGS sequence"/>
</dbReference>
<keyword evidence="5" id="KW-0677">Repeat</keyword>
<dbReference type="EMBL" id="JXTC01000243">
    <property type="protein sequence ID" value="PON78067.1"/>
    <property type="molecule type" value="Genomic_DNA"/>
</dbReference>
<comment type="caution">
    <text evidence="8">The sequence shown here is derived from an EMBL/GenBank/DDBJ whole genome shotgun (WGS) entry which is preliminary data.</text>
</comment>
<reference evidence="9" key="1">
    <citation type="submission" date="2016-06" db="EMBL/GenBank/DDBJ databases">
        <title>Parallel loss of symbiosis genes in relatives of nitrogen-fixing non-legume Parasponia.</title>
        <authorList>
            <person name="Van Velzen R."/>
            <person name="Holmer R."/>
            <person name="Bu F."/>
            <person name="Rutten L."/>
            <person name="Van Zeijl A."/>
            <person name="Liu W."/>
            <person name="Santuari L."/>
            <person name="Cao Q."/>
            <person name="Sharma T."/>
            <person name="Shen D."/>
            <person name="Roswanjaya Y."/>
            <person name="Wardhani T."/>
            <person name="Kalhor M.S."/>
            <person name="Jansen J."/>
            <person name="Van den Hoogen J."/>
            <person name="Gungor B."/>
            <person name="Hartog M."/>
            <person name="Hontelez J."/>
            <person name="Verver J."/>
            <person name="Yang W.-C."/>
            <person name="Schijlen E."/>
            <person name="Repin R."/>
            <person name="Schilthuizen M."/>
            <person name="Schranz E."/>
            <person name="Heidstra R."/>
            <person name="Miyata K."/>
            <person name="Fedorova E."/>
            <person name="Kohlen W."/>
            <person name="Bisseling T."/>
            <person name="Smit S."/>
            <person name="Geurts R."/>
        </authorList>
    </citation>
    <scope>NUCLEOTIDE SEQUENCE [LARGE SCALE GENOMIC DNA]</scope>
    <source>
        <strain evidence="9">cv. RG33-2</strain>
    </source>
</reference>
<dbReference type="PROSITE" id="PS51698">
    <property type="entry name" value="U_BOX"/>
    <property type="match status" value="1"/>
</dbReference>
<dbReference type="InterPro" id="IPR013083">
    <property type="entry name" value="Znf_RING/FYVE/PHD"/>
</dbReference>
<comment type="catalytic activity">
    <reaction evidence="1">
        <text>S-ubiquitinyl-[E2 ubiquitin-conjugating enzyme]-L-cysteine + [acceptor protein]-L-lysine = [E2 ubiquitin-conjugating enzyme]-L-cysteine + N(6)-ubiquitinyl-[acceptor protein]-L-lysine.</text>
        <dbReference type="EC" id="2.3.2.27"/>
    </reaction>
</comment>
<dbReference type="SMART" id="SM00185">
    <property type="entry name" value="ARM"/>
    <property type="match status" value="7"/>
</dbReference>
<evidence type="ECO:0000313" key="9">
    <source>
        <dbReference type="Proteomes" id="UP000237000"/>
    </source>
</evidence>
<evidence type="ECO:0000256" key="5">
    <source>
        <dbReference type="ARBA" id="ARBA00022737"/>
    </source>
</evidence>
<dbReference type="InterPro" id="IPR003613">
    <property type="entry name" value="Ubox_domain"/>
</dbReference>
<dbReference type="UniPathway" id="UPA00143"/>
<dbReference type="InterPro" id="IPR000225">
    <property type="entry name" value="Armadillo"/>
</dbReference>
<evidence type="ECO:0000313" key="8">
    <source>
        <dbReference type="EMBL" id="PON78067.1"/>
    </source>
</evidence>
<dbReference type="OrthoDB" id="26899at2759"/>